<evidence type="ECO:0000313" key="4">
    <source>
        <dbReference type="Proteomes" id="UP001210925"/>
    </source>
</evidence>
<evidence type="ECO:0000259" key="2">
    <source>
        <dbReference type="PROSITE" id="PS50829"/>
    </source>
</evidence>
<evidence type="ECO:0000313" key="3">
    <source>
        <dbReference type="EMBL" id="KAJ3252353.1"/>
    </source>
</evidence>
<feature type="region of interest" description="Disordered" evidence="1">
    <location>
        <begin position="716"/>
        <end position="745"/>
    </location>
</feature>
<dbReference type="InterPro" id="IPR035445">
    <property type="entry name" value="GYF-like_dom_sf"/>
</dbReference>
<feature type="compositionally biased region" description="Basic residues" evidence="1">
    <location>
        <begin position="422"/>
        <end position="432"/>
    </location>
</feature>
<feature type="domain" description="GYF" evidence="2">
    <location>
        <begin position="211"/>
        <end position="259"/>
    </location>
</feature>
<dbReference type="SMART" id="SM00444">
    <property type="entry name" value="GYF"/>
    <property type="match status" value="1"/>
</dbReference>
<reference evidence="3" key="1">
    <citation type="submission" date="2020-05" db="EMBL/GenBank/DDBJ databases">
        <title>Phylogenomic resolution of chytrid fungi.</title>
        <authorList>
            <person name="Stajich J.E."/>
            <person name="Amses K."/>
            <person name="Simmons R."/>
            <person name="Seto K."/>
            <person name="Myers J."/>
            <person name="Bonds A."/>
            <person name="Quandt C.A."/>
            <person name="Barry K."/>
            <person name="Liu P."/>
            <person name="Grigoriev I."/>
            <person name="Longcore J.E."/>
            <person name="James T.Y."/>
        </authorList>
    </citation>
    <scope>NUCLEOTIDE SEQUENCE</scope>
    <source>
        <strain evidence="3">PLAUS21</strain>
    </source>
</reference>
<comment type="caution">
    <text evidence="3">The sequence shown here is derived from an EMBL/GenBank/DDBJ whole genome shotgun (WGS) entry which is preliminary data.</text>
</comment>
<dbReference type="PROSITE" id="PS50829">
    <property type="entry name" value="GYF"/>
    <property type="match status" value="1"/>
</dbReference>
<organism evidence="3 4">
    <name type="scientific">Boothiomyces macroporosus</name>
    <dbReference type="NCBI Taxonomy" id="261099"/>
    <lineage>
        <taxon>Eukaryota</taxon>
        <taxon>Fungi</taxon>
        <taxon>Fungi incertae sedis</taxon>
        <taxon>Chytridiomycota</taxon>
        <taxon>Chytridiomycota incertae sedis</taxon>
        <taxon>Chytridiomycetes</taxon>
        <taxon>Rhizophydiales</taxon>
        <taxon>Terramycetaceae</taxon>
        <taxon>Boothiomyces</taxon>
    </lineage>
</organism>
<feature type="compositionally biased region" description="Polar residues" evidence="1">
    <location>
        <begin position="1"/>
        <end position="14"/>
    </location>
</feature>
<dbReference type="PANTHER" id="PTHR14445">
    <property type="entry name" value="GRB10 INTERACTING GYF PROTEIN"/>
    <property type="match status" value="1"/>
</dbReference>
<dbReference type="InterPro" id="IPR003169">
    <property type="entry name" value="GYF"/>
</dbReference>
<dbReference type="GO" id="GO:0005829">
    <property type="term" value="C:cytosol"/>
    <property type="evidence" value="ECO:0007669"/>
    <property type="project" value="TreeGrafter"/>
</dbReference>
<name>A0AAD5Y567_9FUNG</name>
<feature type="region of interest" description="Disordered" evidence="1">
    <location>
        <begin position="524"/>
        <end position="544"/>
    </location>
</feature>
<sequence>MTTKVTPQWSAQEKNQAKRNPVDNPYAYSRDLLLNVFSTTLPLPEDIDKSLAAFVSEPRPPLAHLPLSDIEKRVLSMVSINSEATRRIYSRDTPKKPAKEKVIAPPKKDDMWDTPTTGGSFGSNGVFGFGLKDEVRALPIKNNWSVLESQLDDTKSSPPNKKVPDVDMFSQHPFASHVPGRDPFGGFGMHEPMDYSRSAIPTTIPPFVFNPPEWVYQDPAGRIQGPFTSEQMHGWYKEGYFPPGLPIQCVGDTMFIPLLQFVEKFGNERPFLESLIEQENLEREFYLRKYGPLLGMQKTNPNPIGINPGFDRGNPYFNDPFGQPMMDPRGPNPFGMPFGHPQMPEPQPFINFMQPAVPVQNEPIEQPEVKDSIPRQPSPAHSVKSQKSAKSPKVLKEIPVPEQVPAVESAQEEAKEDTSPSKNKKKKQKKQKQVAEVEDVPPEPAVPQPAVEEPPKDVAPPKPAPWGKTEVKTEKIPLKSIQDSEAKKQAEREKLLAEKAEQKLLAEAQALAQQEQAATQSAIPATAQWATKTEKQPKKTLSQIIEDERLKKEQEEKTKQAAKGYANAAAVVKTNVKGKPSIASVVKPLSSMSIDTSDDNGWKTVGKNAVRSPITASSPAQVRPPAKSNLSPQVNTPPAKPTGPSKELLTWCRTSLKDLKGELSPDEFMNILLSLPLSETTTIKQICHDALGGFTSIDSRRFSEEFILRRQADLAGDPNSWKDNEWNEVKGGAHPNKTSRENSGTFASENKFVVVGGKKKNKK</sequence>
<feature type="region of interest" description="Disordered" evidence="1">
    <location>
        <begin position="367"/>
        <end position="493"/>
    </location>
</feature>
<feature type="region of interest" description="Disordered" evidence="1">
    <location>
        <begin position="92"/>
        <end position="114"/>
    </location>
</feature>
<feature type="compositionally biased region" description="Basic and acidic residues" evidence="1">
    <location>
        <begin position="469"/>
        <end position="493"/>
    </location>
</feature>
<evidence type="ECO:0000256" key="1">
    <source>
        <dbReference type="SAM" id="MobiDB-lite"/>
    </source>
</evidence>
<feature type="region of interest" description="Disordered" evidence="1">
    <location>
        <begin position="589"/>
        <end position="647"/>
    </location>
</feature>
<gene>
    <name evidence="3" type="ORF">HK103_001614</name>
</gene>
<keyword evidence="4" id="KW-1185">Reference proteome</keyword>
<dbReference type="InterPro" id="IPR051640">
    <property type="entry name" value="GRB10-interact_GYF"/>
</dbReference>
<dbReference type="PANTHER" id="PTHR14445:SF36">
    <property type="entry name" value="FI03272P-RELATED"/>
    <property type="match status" value="1"/>
</dbReference>
<dbReference type="Proteomes" id="UP001210925">
    <property type="component" value="Unassembled WGS sequence"/>
</dbReference>
<feature type="compositionally biased region" description="Basic and acidic residues" evidence="1">
    <location>
        <begin position="92"/>
        <end position="111"/>
    </location>
</feature>
<dbReference type="EMBL" id="JADGKB010000144">
    <property type="protein sequence ID" value="KAJ3252353.1"/>
    <property type="molecule type" value="Genomic_DNA"/>
</dbReference>
<proteinExistence type="predicted"/>
<dbReference type="Pfam" id="PF02213">
    <property type="entry name" value="GYF"/>
    <property type="match status" value="1"/>
</dbReference>
<dbReference type="Gene3D" id="3.30.1490.40">
    <property type="match status" value="1"/>
</dbReference>
<protein>
    <recommendedName>
        <fullName evidence="2">GYF domain-containing protein</fullName>
    </recommendedName>
</protein>
<feature type="region of interest" description="Disordered" evidence="1">
    <location>
        <begin position="1"/>
        <end position="23"/>
    </location>
</feature>
<dbReference type="SUPFAM" id="SSF55277">
    <property type="entry name" value="GYF domain"/>
    <property type="match status" value="1"/>
</dbReference>
<dbReference type="AlphaFoldDB" id="A0AAD5Y567"/>
<accession>A0AAD5Y567</accession>